<evidence type="ECO:0000256" key="1">
    <source>
        <dbReference type="SAM" id="Phobius"/>
    </source>
</evidence>
<keyword evidence="5" id="KW-1185">Reference proteome</keyword>
<dbReference type="RefSeq" id="XP_038070357.1">
    <property type="nucleotide sequence ID" value="XM_038214429.1"/>
</dbReference>
<feature type="chain" id="PRO_5038275732" description="Nose resistant-to-fluoxetine protein N-terminal domain-containing protein" evidence="2">
    <location>
        <begin position="27"/>
        <end position="743"/>
    </location>
</feature>
<dbReference type="RefSeq" id="XP_038070358.1">
    <property type="nucleotide sequence ID" value="XM_038214430.1"/>
</dbReference>
<protein>
    <recommendedName>
        <fullName evidence="3">Nose resistant-to-fluoxetine protein N-terminal domain-containing protein</fullName>
    </recommendedName>
</protein>
<name>A0A914B2W7_PATMI</name>
<dbReference type="InterPro" id="IPR006621">
    <property type="entry name" value="Nose-resist-to-fluoxetine_N"/>
</dbReference>
<feature type="transmembrane region" description="Helical" evidence="1">
    <location>
        <begin position="650"/>
        <end position="674"/>
    </location>
</feature>
<dbReference type="EnsemblMetazoa" id="XM_038214429.1">
    <property type="protein sequence ID" value="XP_038070357.1"/>
    <property type="gene ID" value="LOC119739464"/>
</dbReference>
<sequence length="743" mass="83441">MRQQSGPISVTRLVAILILCAVMVNCADDFAAMTNQSMNDLLVPVMTTFFGRGLYQAGRSQFQAPTSEDTISPTCMDYLSHLSTNYKALDAFGKPGAGLLEGNAVWLGNYDECLSIKEFNYCLSDILLNATKIGIKGVPVIYVRWGLCAPASCTNQDLLGALQYFLDLLELKYVEFKAITAASVTCSESPPIPYSAGVICTIVLLSTLGVLMIIGSLYDEWLRLDTKKLKRHGRWLYCAVINSGDDANDTDEDADNIDSCDDDVEPLYGRETAHRWNLSIKHDASEVSLLGRILLCFAVTRNLSKLLDTQQKDTSIGSLNGIRVISMSWVILGHTLFFSISTGATQNILVVLEWLQSFGFQAISNAFFAVDSFFFLSGFLVSFLTLSRMQEMRSAKAWAWFYFHRYWRLTPVLGLTILVWMYIQPFFGDGPLWYTSTAKPSCEKYWWTDLLYINNFYPQGFMSECIGWVWYLANDMQFFVISPLLLVPLFYAPVIGWIALVSLTVVCMIVTAVIMVEYNASMDILGIAASAKNGYGLDDDSLIYDKPYCRIAPYLVGVGLGYIVHRIGSRRIKMSPFFAVAGWLVAAGIAISVVYGFYPSYHTSVPISRAGQVAYGTLSRFAWGVALAWVVFACKYGYGGWINGFLSWSFWIPLARLTYSVYMFHPMVFIVFYYNFGTAIYESKYLMAYFFAGNLLLSYVVALFVALAVEYPFAGLEKLFMPNNPKEKLERYHGDIQNLNLRL</sequence>
<dbReference type="GeneID" id="119739464"/>
<dbReference type="Pfam" id="PF20146">
    <property type="entry name" value="NRF"/>
    <property type="match status" value="1"/>
</dbReference>
<feature type="transmembrane region" description="Helical" evidence="1">
    <location>
        <begin position="194"/>
        <end position="218"/>
    </location>
</feature>
<keyword evidence="2" id="KW-0732">Signal</keyword>
<feature type="transmembrane region" description="Helical" evidence="1">
    <location>
        <begin position="494"/>
        <end position="516"/>
    </location>
</feature>
<dbReference type="GO" id="GO:0016747">
    <property type="term" value="F:acyltransferase activity, transferring groups other than amino-acyl groups"/>
    <property type="evidence" value="ECO:0007669"/>
    <property type="project" value="InterPro"/>
</dbReference>
<dbReference type="EnsemblMetazoa" id="XM_038214430.1">
    <property type="protein sequence ID" value="XP_038070358.1"/>
    <property type="gene ID" value="LOC119739464"/>
</dbReference>
<evidence type="ECO:0000259" key="3">
    <source>
        <dbReference type="SMART" id="SM00703"/>
    </source>
</evidence>
<feature type="signal peptide" evidence="2">
    <location>
        <begin position="1"/>
        <end position="26"/>
    </location>
</feature>
<evidence type="ECO:0000313" key="5">
    <source>
        <dbReference type="Proteomes" id="UP000887568"/>
    </source>
</evidence>
<proteinExistence type="predicted"/>
<evidence type="ECO:0000256" key="2">
    <source>
        <dbReference type="SAM" id="SignalP"/>
    </source>
</evidence>
<dbReference type="OMA" id="TINILGW"/>
<dbReference type="SMART" id="SM00703">
    <property type="entry name" value="NRF"/>
    <property type="match status" value="1"/>
</dbReference>
<dbReference type="PANTHER" id="PTHR11161">
    <property type="entry name" value="O-ACYLTRANSFERASE"/>
    <property type="match status" value="1"/>
</dbReference>
<organism evidence="4 5">
    <name type="scientific">Patiria miniata</name>
    <name type="common">Bat star</name>
    <name type="synonym">Asterina miniata</name>
    <dbReference type="NCBI Taxonomy" id="46514"/>
    <lineage>
        <taxon>Eukaryota</taxon>
        <taxon>Metazoa</taxon>
        <taxon>Echinodermata</taxon>
        <taxon>Eleutherozoa</taxon>
        <taxon>Asterozoa</taxon>
        <taxon>Asteroidea</taxon>
        <taxon>Valvatacea</taxon>
        <taxon>Valvatida</taxon>
        <taxon>Asterinidae</taxon>
        <taxon>Patiria</taxon>
    </lineage>
</organism>
<dbReference type="OrthoDB" id="207378at2759"/>
<dbReference type="Pfam" id="PF01757">
    <property type="entry name" value="Acyl_transf_3"/>
    <property type="match status" value="1"/>
</dbReference>
<feature type="transmembrane region" description="Helical" evidence="1">
    <location>
        <begin position="406"/>
        <end position="423"/>
    </location>
</feature>
<keyword evidence="1" id="KW-1133">Transmembrane helix</keyword>
<dbReference type="InterPro" id="IPR052728">
    <property type="entry name" value="O2_lipid_transport_reg"/>
</dbReference>
<feature type="transmembrane region" description="Helical" evidence="1">
    <location>
        <begin position="577"/>
        <end position="598"/>
    </location>
</feature>
<feature type="domain" description="Nose resistant-to-fluoxetine protein N-terminal" evidence="3">
    <location>
        <begin position="72"/>
        <end position="188"/>
    </location>
</feature>
<feature type="transmembrane region" description="Helical" evidence="1">
    <location>
        <begin position="468"/>
        <end position="487"/>
    </location>
</feature>
<keyword evidence="1" id="KW-0472">Membrane</keyword>
<dbReference type="PANTHER" id="PTHR11161:SF0">
    <property type="entry name" value="O-ACYLTRANSFERASE LIKE PROTEIN"/>
    <property type="match status" value="1"/>
</dbReference>
<reference evidence="4" key="1">
    <citation type="submission" date="2022-11" db="UniProtKB">
        <authorList>
            <consortium name="EnsemblMetazoa"/>
        </authorList>
    </citation>
    <scope>IDENTIFICATION</scope>
</reference>
<feature type="transmembrane region" description="Helical" evidence="1">
    <location>
        <begin position="362"/>
        <end position="386"/>
    </location>
</feature>
<dbReference type="InterPro" id="IPR002656">
    <property type="entry name" value="Acyl_transf_3_dom"/>
</dbReference>
<accession>A0A914B2W7</accession>
<feature type="transmembrane region" description="Helical" evidence="1">
    <location>
        <begin position="618"/>
        <end position="638"/>
    </location>
</feature>
<keyword evidence="1" id="KW-0812">Transmembrane</keyword>
<feature type="transmembrane region" description="Helical" evidence="1">
    <location>
        <begin position="329"/>
        <end position="350"/>
    </location>
</feature>
<feature type="transmembrane region" description="Helical" evidence="1">
    <location>
        <begin position="686"/>
        <end position="709"/>
    </location>
</feature>
<dbReference type="AlphaFoldDB" id="A0A914B2W7"/>
<evidence type="ECO:0000313" key="4">
    <source>
        <dbReference type="EnsemblMetazoa" id="XP_038070357.1"/>
    </source>
</evidence>
<dbReference type="Proteomes" id="UP000887568">
    <property type="component" value="Unplaced"/>
</dbReference>